<evidence type="ECO:0000256" key="6">
    <source>
        <dbReference type="ARBA" id="ARBA00022989"/>
    </source>
</evidence>
<dbReference type="InterPro" id="IPR036396">
    <property type="entry name" value="Cyt_P450_sf"/>
</dbReference>
<organism evidence="11 12">
    <name type="scientific">Elaeis guineensis var. tenera</name>
    <name type="common">Oil palm</name>
    <dbReference type="NCBI Taxonomy" id="51953"/>
    <lineage>
        <taxon>Eukaryota</taxon>
        <taxon>Viridiplantae</taxon>
        <taxon>Streptophyta</taxon>
        <taxon>Embryophyta</taxon>
        <taxon>Tracheophyta</taxon>
        <taxon>Spermatophyta</taxon>
        <taxon>Magnoliopsida</taxon>
        <taxon>Liliopsida</taxon>
        <taxon>Arecaceae</taxon>
        <taxon>Arecoideae</taxon>
        <taxon>Cocoseae</taxon>
        <taxon>Elaeidinae</taxon>
        <taxon>Elaeis</taxon>
    </lineage>
</organism>
<evidence type="ECO:0000256" key="3">
    <source>
        <dbReference type="ARBA" id="ARBA00022617"/>
    </source>
</evidence>
<evidence type="ECO:0000256" key="9">
    <source>
        <dbReference type="ARBA" id="ARBA00023033"/>
    </source>
</evidence>
<keyword evidence="7" id="KW-0560">Oxidoreductase</keyword>
<dbReference type="GO" id="GO:0016020">
    <property type="term" value="C:membrane"/>
    <property type="evidence" value="ECO:0007669"/>
    <property type="project" value="UniProtKB-SubCell"/>
</dbReference>
<dbReference type="PANTHER" id="PTHR24282">
    <property type="entry name" value="CYTOCHROME P450 FAMILY MEMBER"/>
    <property type="match status" value="1"/>
</dbReference>
<accession>A0A8N4F5G1</accession>
<dbReference type="GO" id="GO:0004497">
    <property type="term" value="F:monooxygenase activity"/>
    <property type="evidence" value="ECO:0007669"/>
    <property type="project" value="UniProtKB-KW"/>
</dbReference>
<evidence type="ECO:0000256" key="1">
    <source>
        <dbReference type="ARBA" id="ARBA00004370"/>
    </source>
</evidence>
<dbReference type="RefSeq" id="XP_029119586.1">
    <property type="nucleotide sequence ID" value="XM_029263753.1"/>
</dbReference>
<reference evidence="12" key="1">
    <citation type="submission" date="2025-08" db="UniProtKB">
        <authorList>
            <consortium name="RefSeq"/>
        </authorList>
    </citation>
    <scope>IDENTIFICATION</scope>
</reference>
<evidence type="ECO:0000256" key="8">
    <source>
        <dbReference type="ARBA" id="ARBA00023004"/>
    </source>
</evidence>
<keyword evidence="4" id="KW-0812">Transmembrane</keyword>
<dbReference type="PANTHER" id="PTHR24282:SF148">
    <property type="entry name" value="CYTOCHROME P450 72A15-LIKE"/>
    <property type="match status" value="1"/>
</dbReference>
<dbReference type="GO" id="GO:0005506">
    <property type="term" value="F:iron ion binding"/>
    <property type="evidence" value="ECO:0007669"/>
    <property type="project" value="InterPro"/>
</dbReference>
<name>A0A8N4F5G1_ELAGV</name>
<dbReference type="AlphaFoldDB" id="A0A8N4F5G1"/>
<keyword evidence="9" id="KW-0503">Monooxygenase</keyword>
<keyword evidence="8" id="KW-0408">Iron</keyword>
<evidence type="ECO:0000256" key="5">
    <source>
        <dbReference type="ARBA" id="ARBA00022723"/>
    </source>
</evidence>
<dbReference type="Pfam" id="PF00067">
    <property type="entry name" value="p450"/>
    <property type="match status" value="1"/>
</dbReference>
<comment type="subcellular location">
    <subcellularLocation>
        <location evidence="1">Membrane</location>
    </subcellularLocation>
</comment>
<gene>
    <name evidence="12" type="primary">LOC105040993</name>
</gene>
<keyword evidence="5" id="KW-0479">Metal-binding</keyword>
<dbReference type="OrthoDB" id="1934695at2759"/>
<dbReference type="GO" id="GO:0016705">
    <property type="term" value="F:oxidoreductase activity, acting on paired donors, with incorporation or reduction of molecular oxygen"/>
    <property type="evidence" value="ECO:0007669"/>
    <property type="project" value="InterPro"/>
</dbReference>
<evidence type="ECO:0000256" key="4">
    <source>
        <dbReference type="ARBA" id="ARBA00022692"/>
    </source>
</evidence>
<protein>
    <submittedName>
        <fullName evidence="12">Cytochrome P450 CYP72A219-like</fullName>
    </submittedName>
</protein>
<evidence type="ECO:0000256" key="7">
    <source>
        <dbReference type="ARBA" id="ARBA00023002"/>
    </source>
</evidence>
<dbReference type="GO" id="GO:0006629">
    <property type="term" value="P:lipid metabolic process"/>
    <property type="evidence" value="ECO:0007669"/>
    <property type="project" value="UniProtKB-ARBA"/>
</dbReference>
<keyword evidence="6" id="KW-1133">Transmembrane helix</keyword>
<dbReference type="GO" id="GO:0020037">
    <property type="term" value="F:heme binding"/>
    <property type="evidence" value="ECO:0007669"/>
    <property type="project" value="InterPro"/>
</dbReference>
<dbReference type="SUPFAM" id="SSF48264">
    <property type="entry name" value="Cytochrome P450"/>
    <property type="match status" value="1"/>
</dbReference>
<proteinExistence type="inferred from homology"/>
<keyword evidence="11" id="KW-1185">Reference proteome</keyword>
<dbReference type="Proteomes" id="UP000504607">
    <property type="component" value="Chromosome 3"/>
</dbReference>
<evidence type="ECO:0000313" key="12">
    <source>
        <dbReference type="RefSeq" id="XP_029119586.1"/>
    </source>
</evidence>
<dbReference type="InterPro" id="IPR001128">
    <property type="entry name" value="Cyt_P450"/>
</dbReference>
<dbReference type="InterPro" id="IPR050665">
    <property type="entry name" value="Cytochrome_P450_Monooxygen"/>
</dbReference>
<evidence type="ECO:0000256" key="2">
    <source>
        <dbReference type="ARBA" id="ARBA00010617"/>
    </source>
</evidence>
<evidence type="ECO:0000313" key="11">
    <source>
        <dbReference type="Proteomes" id="UP000504607"/>
    </source>
</evidence>
<dbReference type="Gene3D" id="1.10.630.10">
    <property type="entry name" value="Cytochrome P450"/>
    <property type="match status" value="1"/>
</dbReference>
<evidence type="ECO:0000256" key="10">
    <source>
        <dbReference type="ARBA" id="ARBA00023136"/>
    </source>
</evidence>
<keyword evidence="10" id="KW-0472">Membrane</keyword>
<keyword evidence="3" id="KW-0349">Heme</keyword>
<comment type="similarity">
    <text evidence="2">Belongs to the cytochrome P450 family.</text>
</comment>
<sequence>MEEFFPLLLIASLLTVLLFGGLRAFYSLWWKPKALEKQLRLQGIRGSPRKLLRGETKEEIQAVTEAWSKPINLTHQIVTRVVPFTYQTVQRYGKISFIWNGKTPRVIICDPEMMREVLLDKLGQFQKPPVNPLIKLLSMGLSSLEGEEWAKRRRVISPAFHLEKLKVFRSTSIGSFFTPYDQNIIFDVINHQIRPDQLFF</sequence>